<dbReference type="PANTHER" id="PTHR42836:SF1">
    <property type="entry name" value="7-CARBOXY-7-DEAZAGUANINE SYNTHASE"/>
    <property type="match status" value="1"/>
</dbReference>
<keyword evidence="6" id="KW-0411">Iron-sulfur</keyword>
<name>A0A6J5MY20_9CAUD</name>
<gene>
    <name evidence="9" type="ORF">UFOVP558_55</name>
</gene>
<dbReference type="InterPro" id="IPR007197">
    <property type="entry name" value="rSAM"/>
</dbReference>
<evidence type="ECO:0000256" key="7">
    <source>
        <dbReference type="ARBA" id="ARBA00023239"/>
    </source>
</evidence>
<evidence type="ECO:0000259" key="8">
    <source>
        <dbReference type="PROSITE" id="PS51918"/>
    </source>
</evidence>
<dbReference type="Pfam" id="PF04055">
    <property type="entry name" value="Radical_SAM"/>
    <property type="match status" value="1"/>
</dbReference>
<dbReference type="InterPro" id="IPR013785">
    <property type="entry name" value="Aldolase_TIM"/>
</dbReference>
<sequence length="197" mass="23411">MLRLVEWFWTFQGEGANWGRRAFFVRLPFCNLKCTWCDTEFNKFVTVSEEQFLLDCRAEKTKFAVLTGGEPTMNKQLPRIIALLKSFEFEIAVETNGCFKIPDGIDFVTVSPKRDADYRIHPHAQERANELKYVIDKDFDFSILTRLQEQEWTRTKRLTVSPEFNDMKESVSRIENFLKENPRWRMSLQTHKWLGVR</sequence>
<evidence type="ECO:0000256" key="1">
    <source>
        <dbReference type="ARBA" id="ARBA00022485"/>
    </source>
</evidence>
<dbReference type="HAMAP" id="MF_00917">
    <property type="entry name" value="QueE"/>
    <property type="match status" value="1"/>
</dbReference>
<proteinExistence type="inferred from homology"/>
<keyword evidence="3" id="KW-0479">Metal-binding</keyword>
<accession>A0A6J5MY20</accession>
<evidence type="ECO:0000256" key="6">
    <source>
        <dbReference type="ARBA" id="ARBA00023014"/>
    </source>
</evidence>
<dbReference type="Gene3D" id="3.20.20.70">
    <property type="entry name" value="Aldolase class I"/>
    <property type="match status" value="1"/>
</dbReference>
<evidence type="ECO:0000256" key="5">
    <source>
        <dbReference type="ARBA" id="ARBA00023004"/>
    </source>
</evidence>
<dbReference type="GO" id="GO:0046872">
    <property type="term" value="F:metal ion binding"/>
    <property type="evidence" value="ECO:0007669"/>
    <property type="project" value="UniProtKB-KW"/>
</dbReference>
<evidence type="ECO:0000256" key="2">
    <source>
        <dbReference type="ARBA" id="ARBA00022691"/>
    </source>
</evidence>
<dbReference type="PANTHER" id="PTHR42836">
    <property type="entry name" value="7-CARBOXY-7-DEAZAGUANINE SYNTHASE"/>
    <property type="match status" value="1"/>
</dbReference>
<dbReference type="InterPro" id="IPR024924">
    <property type="entry name" value="7-CO-7-deazaguanine_synth-like"/>
</dbReference>
<dbReference type="SFLD" id="SFLDS00029">
    <property type="entry name" value="Radical_SAM"/>
    <property type="match status" value="1"/>
</dbReference>
<reference evidence="9" key="1">
    <citation type="submission" date="2020-04" db="EMBL/GenBank/DDBJ databases">
        <authorList>
            <person name="Chiriac C."/>
            <person name="Salcher M."/>
            <person name="Ghai R."/>
            <person name="Kavagutti S V."/>
        </authorList>
    </citation>
    <scope>NUCLEOTIDE SEQUENCE</scope>
</reference>
<evidence type="ECO:0000256" key="4">
    <source>
        <dbReference type="ARBA" id="ARBA00022842"/>
    </source>
</evidence>
<dbReference type="PIRSF" id="PIRSF000370">
    <property type="entry name" value="QueE"/>
    <property type="match status" value="1"/>
</dbReference>
<evidence type="ECO:0000313" key="9">
    <source>
        <dbReference type="EMBL" id="CAB4149976.1"/>
    </source>
</evidence>
<keyword evidence="1" id="KW-0004">4Fe-4S</keyword>
<keyword evidence="2" id="KW-0949">S-adenosyl-L-methionine</keyword>
<dbReference type="GO" id="GO:0051539">
    <property type="term" value="F:4 iron, 4 sulfur cluster binding"/>
    <property type="evidence" value="ECO:0007669"/>
    <property type="project" value="UniProtKB-KW"/>
</dbReference>
<keyword evidence="4" id="KW-0460">Magnesium</keyword>
<feature type="domain" description="Radical SAM core" evidence="8">
    <location>
        <begin position="17"/>
        <end position="197"/>
    </location>
</feature>
<protein>
    <submittedName>
        <fullName evidence="9">NrdG Organic radical activating enzymes</fullName>
    </submittedName>
</protein>
<organism evidence="9">
    <name type="scientific">uncultured Caudovirales phage</name>
    <dbReference type="NCBI Taxonomy" id="2100421"/>
    <lineage>
        <taxon>Viruses</taxon>
        <taxon>Duplodnaviria</taxon>
        <taxon>Heunggongvirae</taxon>
        <taxon>Uroviricota</taxon>
        <taxon>Caudoviricetes</taxon>
        <taxon>Peduoviridae</taxon>
        <taxon>Maltschvirus</taxon>
        <taxon>Maltschvirus maltsch</taxon>
    </lineage>
</organism>
<dbReference type="CDD" id="cd01335">
    <property type="entry name" value="Radical_SAM"/>
    <property type="match status" value="1"/>
</dbReference>
<evidence type="ECO:0000256" key="3">
    <source>
        <dbReference type="ARBA" id="ARBA00022723"/>
    </source>
</evidence>
<dbReference type="InterPro" id="IPR058240">
    <property type="entry name" value="rSAM_sf"/>
</dbReference>
<keyword evidence="7" id="KW-0456">Lyase</keyword>
<keyword evidence="5" id="KW-0408">Iron</keyword>
<dbReference type="EMBL" id="LR796527">
    <property type="protein sequence ID" value="CAB4149976.1"/>
    <property type="molecule type" value="Genomic_DNA"/>
</dbReference>
<dbReference type="SUPFAM" id="SSF102114">
    <property type="entry name" value="Radical SAM enzymes"/>
    <property type="match status" value="1"/>
</dbReference>
<dbReference type="GO" id="GO:0016829">
    <property type="term" value="F:lyase activity"/>
    <property type="evidence" value="ECO:0007669"/>
    <property type="project" value="UniProtKB-KW"/>
</dbReference>
<dbReference type="PROSITE" id="PS51918">
    <property type="entry name" value="RADICAL_SAM"/>
    <property type="match status" value="1"/>
</dbReference>